<evidence type="ECO:0000259" key="1">
    <source>
        <dbReference type="Pfam" id="PF09458"/>
    </source>
</evidence>
<keyword evidence="3" id="KW-1185">Reference proteome</keyword>
<dbReference type="InterPro" id="IPR037221">
    <property type="entry name" value="H-type_lectin_dom_sf"/>
</dbReference>
<dbReference type="GeneID" id="62158770"/>
<protein>
    <recommendedName>
        <fullName evidence="1">H-type lectin domain-containing protein</fullName>
    </recommendedName>
</protein>
<evidence type="ECO:0000313" key="3">
    <source>
        <dbReference type="Proteomes" id="UP000781932"/>
    </source>
</evidence>
<reference evidence="2" key="2">
    <citation type="submission" date="2020-11" db="EMBL/GenBank/DDBJ databases">
        <title>Whole genome sequencing of Colletotrichum sp.</title>
        <authorList>
            <person name="Li H."/>
        </authorList>
    </citation>
    <scope>NUCLEOTIDE SEQUENCE</scope>
    <source>
        <strain evidence="2">CkLH20</strain>
    </source>
</reference>
<dbReference type="OrthoDB" id="291007at2759"/>
<dbReference type="SUPFAM" id="SSF141086">
    <property type="entry name" value="Agglutinin HPA-like"/>
    <property type="match status" value="1"/>
</dbReference>
<sequence>MATTLMTAGSSSALTNKAPLLFCAPGPRNGSFCGYKNWQYDQIETFDNFAWPGDKEILVKFLPGHKTFKKIEKIIIDASQQWLKTIDTELKVTWVESGEADIRVSVDNNEPDWSALGSYAARYSQDEPTMNICLGGWKENKTVFTHKNVERVALHLFGHALGLPHAKANWSSLWNNAELEKYCGTAIAAMVKEDQGNLSMTSSHSVMGFDRPASLSTSGVDEFRGGNKLDRDSIALLKRLYGGLDCHSARITAKEVSGWSGGWNIEDKPAKQWCQVSQTTKCVAGLSMLNLGINGNFRIATELDNIQSGRGYDVVIKTWKDTDLIDASSNVLSFNANDCRVQTGYESYADIRSDPNDRSPGVPVSKWVKFARPMRNPRVVAFISRFDTMKGRYIRIGVYADEVTDEGFKIHLNTWHGRFSPFSFLLHVTDSHEADDSSIRSGVYEFPFHHNWTDRDEGWFDFSKVMCRKPQNMFLAFSHIDVHPDRNIRLSMEADDWNEYGVRGRIKTWERESKYCQMKGVYIAVL</sequence>
<dbReference type="GO" id="GO:0008237">
    <property type="term" value="F:metallopeptidase activity"/>
    <property type="evidence" value="ECO:0007669"/>
    <property type="project" value="InterPro"/>
</dbReference>
<dbReference type="InterPro" id="IPR024079">
    <property type="entry name" value="MetalloPept_cat_dom_sf"/>
</dbReference>
<accession>A0A9P6LKI3</accession>
<dbReference type="Pfam" id="PF09458">
    <property type="entry name" value="H_lectin"/>
    <property type="match status" value="1"/>
</dbReference>
<dbReference type="EMBL" id="JAATWM020000007">
    <property type="protein sequence ID" value="KAF9879434.1"/>
    <property type="molecule type" value="Genomic_DNA"/>
</dbReference>
<evidence type="ECO:0000313" key="2">
    <source>
        <dbReference type="EMBL" id="KAF9879434.1"/>
    </source>
</evidence>
<name>A0A9P6LKI3_9PEZI</name>
<dbReference type="SUPFAM" id="SSF55486">
    <property type="entry name" value="Metalloproteases ('zincins'), catalytic domain"/>
    <property type="match status" value="1"/>
</dbReference>
<dbReference type="RefSeq" id="XP_038748895.1">
    <property type="nucleotide sequence ID" value="XM_038885696.1"/>
</dbReference>
<reference evidence="2" key="1">
    <citation type="submission" date="2020-03" db="EMBL/GenBank/DDBJ databases">
        <authorList>
            <person name="He L."/>
        </authorList>
    </citation>
    <scope>NUCLEOTIDE SEQUENCE</scope>
    <source>
        <strain evidence="2">CkLH20</strain>
    </source>
</reference>
<dbReference type="GO" id="GO:0007155">
    <property type="term" value="P:cell adhesion"/>
    <property type="evidence" value="ECO:0007669"/>
    <property type="project" value="InterPro"/>
</dbReference>
<dbReference type="Gene3D" id="3.40.390.10">
    <property type="entry name" value="Collagenase (Catalytic Domain)"/>
    <property type="match status" value="1"/>
</dbReference>
<dbReference type="AlphaFoldDB" id="A0A9P6LKI3"/>
<dbReference type="GO" id="GO:0030246">
    <property type="term" value="F:carbohydrate binding"/>
    <property type="evidence" value="ECO:0007669"/>
    <property type="project" value="InterPro"/>
</dbReference>
<gene>
    <name evidence="2" type="ORF">CkaCkLH20_02977</name>
</gene>
<proteinExistence type="predicted"/>
<dbReference type="Gene3D" id="2.60.40.2080">
    <property type="match status" value="3"/>
</dbReference>
<dbReference type="InterPro" id="IPR019019">
    <property type="entry name" value="H-type_lectin_domain"/>
</dbReference>
<comment type="caution">
    <text evidence="2">The sequence shown here is derived from an EMBL/GenBank/DDBJ whole genome shotgun (WGS) entry which is preliminary data.</text>
</comment>
<organism evidence="2 3">
    <name type="scientific">Colletotrichum karsti</name>
    <dbReference type="NCBI Taxonomy" id="1095194"/>
    <lineage>
        <taxon>Eukaryota</taxon>
        <taxon>Fungi</taxon>
        <taxon>Dikarya</taxon>
        <taxon>Ascomycota</taxon>
        <taxon>Pezizomycotina</taxon>
        <taxon>Sordariomycetes</taxon>
        <taxon>Hypocreomycetidae</taxon>
        <taxon>Glomerellales</taxon>
        <taxon>Glomerellaceae</taxon>
        <taxon>Colletotrichum</taxon>
        <taxon>Colletotrichum boninense species complex</taxon>
    </lineage>
</organism>
<feature type="domain" description="H-type lectin" evidence="1">
    <location>
        <begin position="375"/>
        <end position="417"/>
    </location>
</feature>
<dbReference type="Proteomes" id="UP000781932">
    <property type="component" value="Unassembled WGS sequence"/>
</dbReference>